<comment type="caution">
    <text evidence="1">The sequence shown here is derived from an EMBL/GenBank/DDBJ whole genome shotgun (WGS) entry which is preliminary data.</text>
</comment>
<reference evidence="1 2" key="1">
    <citation type="submission" date="2019-09" db="EMBL/GenBank/DDBJ databases">
        <authorList>
            <person name="Ou C."/>
        </authorList>
    </citation>
    <scope>NUCLEOTIDE SEQUENCE [LARGE SCALE GENOMIC DNA]</scope>
    <source>
        <strain evidence="1">S2</strain>
        <tissue evidence="1">Leaf</tissue>
    </source>
</reference>
<dbReference type="AlphaFoldDB" id="A0A5N5FWJ1"/>
<organism evidence="1 2">
    <name type="scientific">Pyrus ussuriensis x Pyrus communis</name>
    <dbReference type="NCBI Taxonomy" id="2448454"/>
    <lineage>
        <taxon>Eukaryota</taxon>
        <taxon>Viridiplantae</taxon>
        <taxon>Streptophyta</taxon>
        <taxon>Embryophyta</taxon>
        <taxon>Tracheophyta</taxon>
        <taxon>Spermatophyta</taxon>
        <taxon>Magnoliopsida</taxon>
        <taxon>eudicotyledons</taxon>
        <taxon>Gunneridae</taxon>
        <taxon>Pentapetalae</taxon>
        <taxon>rosids</taxon>
        <taxon>fabids</taxon>
        <taxon>Rosales</taxon>
        <taxon>Rosaceae</taxon>
        <taxon>Amygdaloideae</taxon>
        <taxon>Maleae</taxon>
        <taxon>Pyrus</taxon>
    </lineage>
</organism>
<gene>
    <name evidence="1" type="ORF">D8674_007213</name>
</gene>
<evidence type="ECO:0000313" key="1">
    <source>
        <dbReference type="EMBL" id="KAB2607496.1"/>
    </source>
</evidence>
<reference evidence="2" key="2">
    <citation type="submission" date="2019-10" db="EMBL/GenBank/DDBJ databases">
        <title>A de novo genome assembly of a pear dwarfing rootstock.</title>
        <authorList>
            <person name="Wang F."/>
            <person name="Wang J."/>
            <person name="Li S."/>
            <person name="Zhang Y."/>
            <person name="Fang M."/>
            <person name="Ma L."/>
            <person name="Zhao Y."/>
            <person name="Jiang S."/>
        </authorList>
    </citation>
    <scope>NUCLEOTIDE SEQUENCE [LARGE SCALE GENOMIC DNA]</scope>
</reference>
<dbReference type="Proteomes" id="UP000327157">
    <property type="component" value="Chromosome 11"/>
</dbReference>
<name>A0A5N5FWJ1_9ROSA</name>
<evidence type="ECO:0000313" key="2">
    <source>
        <dbReference type="Proteomes" id="UP000327157"/>
    </source>
</evidence>
<proteinExistence type="predicted"/>
<accession>A0A5N5FWJ1</accession>
<protein>
    <submittedName>
        <fullName evidence="1">Uncharacterized protein</fullName>
    </submittedName>
</protein>
<reference evidence="1 2" key="3">
    <citation type="submission" date="2019-11" db="EMBL/GenBank/DDBJ databases">
        <title>A de novo genome assembly of a pear dwarfing rootstock.</title>
        <authorList>
            <person name="Wang F."/>
            <person name="Wang J."/>
            <person name="Li S."/>
            <person name="Zhang Y."/>
            <person name="Fang M."/>
            <person name="Ma L."/>
            <person name="Zhao Y."/>
            <person name="Jiang S."/>
        </authorList>
    </citation>
    <scope>NUCLEOTIDE SEQUENCE [LARGE SCALE GENOMIC DNA]</scope>
    <source>
        <strain evidence="1">S2</strain>
        <tissue evidence="1">Leaf</tissue>
    </source>
</reference>
<keyword evidence="2" id="KW-1185">Reference proteome</keyword>
<dbReference type="EMBL" id="SMOL01000559">
    <property type="protein sequence ID" value="KAB2607496.1"/>
    <property type="molecule type" value="Genomic_DNA"/>
</dbReference>
<sequence>MRLAIFIEVKIAEKYKEECGAVDRIGCIFEPWRKWDGDVYEKGCDSKEKAKMMENRGDCYSARTVAEMNTSANQNTSEGK</sequence>